<proteinExistence type="predicted"/>
<reference evidence="1" key="2">
    <citation type="submission" date="2020-07" db="EMBL/GenBank/DDBJ databases">
        <authorList>
            <person name="Vera ALvarez R."/>
            <person name="Arias-Moreno D.M."/>
            <person name="Jimenez-Jacinto V."/>
            <person name="Jimenez-Bremont J.F."/>
            <person name="Swaminathan K."/>
            <person name="Moose S.P."/>
            <person name="Guerrero-Gonzalez M.L."/>
            <person name="Marino-Ramirez L."/>
            <person name="Landsman D."/>
            <person name="Rodriguez-Kessler M."/>
            <person name="Delgado-Sanchez P."/>
        </authorList>
    </citation>
    <scope>NUCLEOTIDE SEQUENCE</scope>
    <source>
        <tissue evidence="1">Cladode</tissue>
    </source>
</reference>
<name>A0A7C8Z936_OPUST</name>
<protein>
    <submittedName>
        <fullName evidence="1">Uncharacterized protein</fullName>
    </submittedName>
</protein>
<organism evidence="1">
    <name type="scientific">Opuntia streptacantha</name>
    <name type="common">Prickly pear cactus</name>
    <name type="synonym">Opuntia cardona</name>
    <dbReference type="NCBI Taxonomy" id="393608"/>
    <lineage>
        <taxon>Eukaryota</taxon>
        <taxon>Viridiplantae</taxon>
        <taxon>Streptophyta</taxon>
        <taxon>Embryophyta</taxon>
        <taxon>Tracheophyta</taxon>
        <taxon>Spermatophyta</taxon>
        <taxon>Magnoliopsida</taxon>
        <taxon>eudicotyledons</taxon>
        <taxon>Gunneridae</taxon>
        <taxon>Pentapetalae</taxon>
        <taxon>Caryophyllales</taxon>
        <taxon>Cactineae</taxon>
        <taxon>Cactaceae</taxon>
        <taxon>Opuntioideae</taxon>
        <taxon>Opuntia</taxon>
    </lineage>
</organism>
<dbReference type="EMBL" id="GISG01103130">
    <property type="protein sequence ID" value="MBA4637179.1"/>
    <property type="molecule type" value="Transcribed_RNA"/>
</dbReference>
<dbReference type="AlphaFoldDB" id="A0A7C8Z936"/>
<sequence length="113" mass="13526">MFGNIMLFQFSMNCSLDLMMIHGCRLEKLPISMNRLFCVRLQGTPRFFNMRLCYSNSLINVWLTNLLDFLVERACQFLCFNDVWINSSLRCIVYLSSFSSQNFHMWFHILSYH</sequence>
<evidence type="ECO:0000313" key="1">
    <source>
        <dbReference type="EMBL" id="MBA4637179.1"/>
    </source>
</evidence>
<accession>A0A7C8Z936</accession>
<reference evidence="1" key="1">
    <citation type="journal article" date="2013" name="J. Plant Res.">
        <title>Effect of fungi and light on seed germination of three Opuntia species from semiarid lands of central Mexico.</title>
        <authorList>
            <person name="Delgado-Sanchez P."/>
            <person name="Jimenez-Bremont J.F."/>
            <person name="Guerrero-Gonzalez Mde L."/>
            <person name="Flores J."/>
        </authorList>
    </citation>
    <scope>NUCLEOTIDE SEQUENCE</scope>
    <source>
        <tissue evidence="1">Cladode</tissue>
    </source>
</reference>
<dbReference type="EMBL" id="GISG01103129">
    <property type="protein sequence ID" value="MBA4637178.1"/>
    <property type="molecule type" value="Transcribed_RNA"/>
</dbReference>